<organism evidence="2">
    <name type="scientific">Cladocopium goreaui</name>
    <dbReference type="NCBI Taxonomy" id="2562237"/>
    <lineage>
        <taxon>Eukaryota</taxon>
        <taxon>Sar</taxon>
        <taxon>Alveolata</taxon>
        <taxon>Dinophyceae</taxon>
        <taxon>Suessiales</taxon>
        <taxon>Symbiodiniaceae</taxon>
        <taxon>Cladocopium</taxon>
    </lineage>
</organism>
<dbReference type="EMBL" id="CAMXCT010003780">
    <property type="protein sequence ID" value="CAI4006241.1"/>
    <property type="molecule type" value="Genomic_DNA"/>
</dbReference>
<comment type="caution">
    <text evidence="2">The sequence shown here is derived from an EMBL/GenBank/DDBJ whole genome shotgun (WGS) entry which is preliminary data.</text>
</comment>
<feature type="signal peptide" evidence="1">
    <location>
        <begin position="1"/>
        <end position="19"/>
    </location>
</feature>
<reference evidence="3 4" key="2">
    <citation type="submission" date="2024-05" db="EMBL/GenBank/DDBJ databases">
        <authorList>
            <person name="Chen Y."/>
            <person name="Shah S."/>
            <person name="Dougan E. K."/>
            <person name="Thang M."/>
            <person name="Chan C."/>
        </authorList>
    </citation>
    <scope>NUCLEOTIDE SEQUENCE [LARGE SCALE GENOMIC DNA]</scope>
</reference>
<evidence type="ECO:0000313" key="4">
    <source>
        <dbReference type="Proteomes" id="UP001152797"/>
    </source>
</evidence>
<evidence type="ECO:0000313" key="3">
    <source>
        <dbReference type="EMBL" id="CAL4793553.1"/>
    </source>
</evidence>
<evidence type="ECO:0000256" key="1">
    <source>
        <dbReference type="SAM" id="SignalP"/>
    </source>
</evidence>
<sequence>MAAVTLSLVSSALVEPGLSYPEDDLWMRQLERSLKRPTKTIAPPPKEPAPFFIEEALPPSMKVATPLVANNLNPFLPVWLPRSPMAG</sequence>
<keyword evidence="1" id="KW-0732">Signal</keyword>
<protein>
    <submittedName>
        <fullName evidence="2">Uncharacterized protein</fullName>
    </submittedName>
</protein>
<keyword evidence="4" id="KW-1185">Reference proteome</keyword>
<dbReference type="EMBL" id="CAMXCT030003780">
    <property type="protein sequence ID" value="CAL4793553.1"/>
    <property type="molecule type" value="Genomic_DNA"/>
</dbReference>
<feature type="chain" id="PRO_5043271216" evidence="1">
    <location>
        <begin position="20"/>
        <end position="87"/>
    </location>
</feature>
<reference evidence="2" key="1">
    <citation type="submission" date="2022-10" db="EMBL/GenBank/DDBJ databases">
        <authorList>
            <person name="Chen Y."/>
            <person name="Dougan E. K."/>
            <person name="Chan C."/>
            <person name="Rhodes N."/>
            <person name="Thang M."/>
        </authorList>
    </citation>
    <scope>NUCLEOTIDE SEQUENCE</scope>
</reference>
<accession>A0A9P1DAP1</accession>
<dbReference type="Proteomes" id="UP001152797">
    <property type="component" value="Unassembled WGS sequence"/>
</dbReference>
<gene>
    <name evidence="2" type="ORF">C1SCF055_LOCUS31898</name>
</gene>
<evidence type="ECO:0000313" key="2">
    <source>
        <dbReference type="EMBL" id="CAI4006241.1"/>
    </source>
</evidence>
<name>A0A9P1DAP1_9DINO</name>
<dbReference type="EMBL" id="CAMXCT020003780">
    <property type="protein sequence ID" value="CAL1159616.1"/>
    <property type="molecule type" value="Genomic_DNA"/>
</dbReference>
<proteinExistence type="predicted"/>
<dbReference type="AlphaFoldDB" id="A0A9P1DAP1"/>